<accession>A0A328TZJ2</accession>
<keyword evidence="2" id="KW-0732">Signal</keyword>
<reference evidence="3 4" key="1">
    <citation type="submission" date="2018-06" db="EMBL/GenBank/DDBJ databases">
        <title>Paenibacillus montanisoli sp. nov., isolated from mountain area soil.</title>
        <authorList>
            <person name="Wu M."/>
        </authorList>
    </citation>
    <scope>NUCLEOTIDE SEQUENCE [LARGE SCALE GENOMIC DNA]</scope>
    <source>
        <strain evidence="3 4">RA17</strain>
    </source>
</reference>
<name>A0A328TZJ2_9BACL</name>
<dbReference type="PROSITE" id="PS51257">
    <property type="entry name" value="PROKAR_LIPOPROTEIN"/>
    <property type="match status" value="1"/>
</dbReference>
<evidence type="ECO:0000313" key="3">
    <source>
        <dbReference type="EMBL" id="RAP75859.1"/>
    </source>
</evidence>
<proteinExistence type="predicted"/>
<sequence>MKRQLLFNLLLVSLAVLVVSCDPRMETSGSNDEPSTTSLSGDSGNAPQVDTADRNPAGTGTINAAAEPGGVRGFLDEQQIANGDIYLKDGKVYINIVGLNDEIRQLLADQYAAGTYQLVHVAHSIEELEEAQQKLSDRELYRTLNLYGSNIDVIKNKLIISMPDTSEAKAKPEIERLIDPALITYDIQALSEKAEFVGTIVKIDPSHRQILILEEGKEEPSILFGFGEHSEIVNAQGAPITFEDLKEQQEVRLWSTGMFNDSLPVQTSARRLELIDETTK</sequence>
<dbReference type="RefSeq" id="WP_112882084.1">
    <property type="nucleotide sequence ID" value="NZ_QLUW01000002.1"/>
</dbReference>
<evidence type="ECO:0000313" key="4">
    <source>
        <dbReference type="Proteomes" id="UP000249260"/>
    </source>
</evidence>
<dbReference type="Proteomes" id="UP000249260">
    <property type="component" value="Unassembled WGS sequence"/>
</dbReference>
<comment type="caution">
    <text evidence="3">The sequence shown here is derived from an EMBL/GenBank/DDBJ whole genome shotgun (WGS) entry which is preliminary data.</text>
</comment>
<protein>
    <submittedName>
        <fullName evidence="3">Uncharacterized protein</fullName>
    </submittedName>
</protein>
<evidence type="ECO:0000256" key="2">
    <source>
        <dbReference type="SAM" id="SignalP"/>
    </source>
</evidence>
<feature type="region of interest" description="Disordered" evidence="1">
    <location>
        <begin position="25"/>
        <end position="63"/>
    </location>
</feature>
<dbReference type="OrthoDB" id="2651269at2"/>
<keyword evidence="4" id="KW-1185">Reference proteome</keyword>
<dbReference type="AlphaFoldDB" id="A0A328TZJ2"/>
<feature type="signal peptide" evidence="2">
    <location>
        <begin position="1"/>
        <end position="20"/>
    </location>
</feature>
<feature type="chain" id="PRO_5039477410" evidence="2">
    <location>
        <begin position="21"/>
        <end position="280"/>
    </location>
</feature>
<evidence type="ECO:0000256" key="1">
    <source>
        <dbReference type="SAM" id="MobiDB-lite"/>
    </source>
</evidence>
<feature type="compositionally biased region" description="Polar residues" evidence="1">
    <location>
        <begin position="27"/>
        <end position="48"/>
    </location>
</feature>
<dbReference type="EMBL" id="QLUW01000002">
    <property type="protein sequence ID" value="RAP75859.1"/>
    <property type="molecule type" value="Genomic_DNA"/>
</dbReference>
<gene>
    <name evidence="3" type="ORF">DL346_10515</name>
</gene>
<organism evidence="3 4">
    <name type="scientific">Paenibacillus montanisoli</name>
    <dbReference type="NCBI Taxonomy" id="2081970"/>
    <lineage>
        <taxon>Bacteria</taxon>
        <taxon>Bacillati</taxon>
        <taxon>Bacillota</taxon>
        <taxon>Bacilli</taxon>
        <taxon>Bacillales</taxon>
        <taxon>Paenibacillaceae</taxon>
        <taxon>Paenibacillus</taxon>
    </lineage>
</organism>